<feature type="non-terminal residue" evidence="1">
    <location>
        <position position="1"/>
    </location>
</feature>
<dbReference type="PANTHER" id="PTHR19288">
    <property type="entry name" value="4-NITROPHENYLPHOSPHATASE-RELATED"/>
    <property type="match status" value="1"/>
</dbReference>
<protein>
    <recommendedName>
        <fullName evidence="2">HAD family hydrolase</fullName>
    </recommendedName>
</protein>
<dbReference type="Pfam" id="PF13242">
    <property type="entry name" value="Hydrolase_like"/>
    <property type="match status" value="1"/>
</dbReference>
<reference evidence="1" key="1">
    <citation type="journal article" date="2014" name="Front. Microbiol.">
        <title>High frequency of phylogenetically diverse reductive dehalogenase-homologous genes in deep subseafloor sedimentary metagenomes.</title>
        <authorList>
            <person name="Kawai M."/>
            <person name="Futagami T."/>
            <person name="Toyoda A."/>
            <person name="Takaki Y."/>
            <person name="Nishi S."/>
            <person name="Hori S."/>
            <person name="Arai W."/>
            <person name="Tsubouchi T."/>
            <person name="Morono Y."/>
            <person name="Uchiyama I."/>
            <person name="Ito T."/>
            <person name="Fujiyama A."/>
            <person name="Inagaki F."/>
            <person name="Takami H."/>
        </authorList>
    </citation>
    <scope>NUCLEOTIDE SEQUENCE</scope>
    <source>
        <strain evidence="1">Expedition CK06-06</strain>
    </source>
</reference>
<gene>
    <name evidence="1" type="ORF">S01H1_70930</name>
</gene>
<accession>X0X2J8</accession>
<evidence type="ECO:0008006" key="2">
    <source>
        <dbReference type="Google" id="ProtNLM"/>
    </source>
</evidence>
<dbReference type="InterPro" id="IPR036412">
    <property type="entry name" value="HAD-like_sf"/>
</dbReference>
<dbReference type="PANTHER" id="PTHR19288:SF46">
    <property type="entry name" value="HALOACID DEHALOGENASE-LIKE HYDROLASE DOMAIN-CONTAINING PROTEIN 2"/>
    <property type="match status" value="1"/>
</dbReference>
<comment type="caution">
    <text evidence="1">The sequence shown here is derived from an EMBL/GenBank/DDBJ whole genome shotgun (WGS) entry which is preliminary data.</text>
</comment>
<name>X0X2J8_9ZZZZ</name>
<organism evidence="1">
    <name type="scientific">marine sediment metagenome</name>
    <dbReference type="NCBI Taxonomy" id="412755"/>
    <lineage>
        <taxon>unclassified sequences</taxon>
        <taxon>metagenomes</taxon>
        <taxon>ecological metagenomes</taxon>
    </lineage>
</organism>
<dbReference type="GO" id="GO:0005737">
    <property type="term" value="C:cytoplasm"/>
    <property type="evidence" value="ECO:0007669"/>
    <property type="project" value="TreeGrafter"/>
</dbReference>
<dbReference type="GO" id="GO:0016791">
    <property type="term" value="F:phosphatase activity"/>
    <property type="evidence" value="ECO:0007669"/>
    <property type="project" value="TreeGrafter"/>
</dbReference>
<dbReference type="EMBL" id="BARS01047198">
    <property type="protein sequence ID" value="GAG37434.1"/>
    <property type="molecule type" value="Genomic_DNA"/>
</dbReference>
<evidence type="ECO:0000313" key="1">
    <source>
        <dbReference type="EMBL" id="GAG37434.1"/>
    </source>
</evidence>
<dbReference type="AlphaFoldDB" id="X0X2J8"/>
<proteinExistence type="predicted"/>
<dbReference type="Gene3D" id="3.40.50.1000">
    <property type="entry name" value="HAD superfamily/HAD-like"/>
    <property type="match status" value="1"/>
</dbReference>
<sequence>ACDAITRRGAAFIALHRNRRFADAQGRCSPSVGAIVEAIAYATQAEPIVIGKPSEAYFRQALDDLSLPAESVMVVSDDPLSDLAGAKRMGMQAAFVLSGKYRDASVTESIAQPERPDVVVATIGELLATGAVTI</sequence>
<dbReference type="InterPro" id="IPR023214">
    <property type="entry name" value="HAD_sf"/>
</dbReference>
<dbReference type="SUPFAM" id="SSF56784">
    <property type="entry name" value="HAD-like"/>
    <property type="match status" value="1"/>
</dbReference>